<dbReference type="KEGG" id="vg:54990146"/>
<keyword evidence="3" id="KW-1185">Reference proteome</keyword>
<name>A0A2P1MY27_9CAUD</name>
<reference evidence="2 3" key="1">
    <citation type="submission" date="2018-03" db="EMBL/GenBank/DDBJ databases">
        <title>Isolation, the biological characteristics and genomics of two new strains of lysate Staphylococcus aureus phage.</title>
        <authorList>
            <person name="Jin X."/>
            <person name="Zhang C."/>
        </authorList>
    </citation>
    <scope>NUCLEOTIDE SEQUENCE [LARGE SCALE GENOMIC DNA]</scope>
</reference>
<dbReference type="RefSeq" id="YP_009799657.1">
    <property type="nucleotide sequence ID" value="NC_047945.1"/>
</dbReference>
<feature type="region of interest" description="Disordered" evidence="1">
    <location>
        <begin position="41"/>
        <end position="60"/>
    </location>
</feature>
<proteinExistence type="predicted"/>
<dbReference type="GeneID" id="54990146"/>
<evidence type="ECO:0000256" key="1">
    <source>
        <dbReference type="SAM" id="MobiDB-lite"/>
    </source>
</evidence>
<evidence type="ECO:0000313" key="3">
    <source>
        <dbReference type="Proteomes" id="UP000241797"/>
    </source>
</evidence>
<accession>A0A2P1MY27</accession>
<dbReference type="EMBL" id="MH078572">
    <property type="protein sequence ID" value="AVP40468.1"/>
    <property type="molecule type" value="Genomic_DNA"/>
</dbReference>
<protein>
    <submittedName>
        <fullName evidence="2">Uncharacterized protein</fullName>
    </submittedName>
</protein>
<feature type="compositionally biased region" description="Basic and acidic residues" evidence="1">
    <location>
        <begin position="51"/>
        <end position="60"/>
    </location>
</feature>
<dbReference type="Proteomes" id="UP000241797">
    <property type="component" value="Segment"/>
</dbReference>
<organism evidence="2 3">
    <name type="scientific">Staphylococcus phage phiSA_BS1</name>
    <dbReference type="NCBI Taxonomy" id="2126734"/>
    <lineage>
        <taxon>Viruses</taxon>
        <taxon>Duplodnaviria</taxon>
        <taxon>Heunggongvirae</taxon>
        <taxon>Uroviricota</taxon>
        <taxon>Caudoviricetes</taxon>
        <taxon>Herelleviridae</taxon>
        <taxon>Twortvirinae</taxon>
        <taxon>Baoshanvirus</taxon>
        <taxon>Baoshanvirus BS1</taxon>
    </lineage>
</organism>
<evidence type="ECO:0000313" key="2">
    <source>
        <dbReference type="EMBL" id="AVP40468.1"/>
    </source>
</evidence>
<sequence>MDTWYALCYYDKVGKKKVPKQIRANRDISILEELKERLEERNPDTEYSIKTTKEFDEERR</sequence>